<gene>
    <name evidence="1" type="ORF">JF888_11730</name>
</gene>
<evidence type="ECO:0000313" key="2">
    <source>
        <dbReference type="Proteomes" id="UP000620075"/>
    </source>
</evidence>
<evidence type="ECO:0000313" key="1">
    <source>
        <dbReference type="EMBL" id="MBJ7603846.1"/>
    </source>
</evidence>
<reference evidence="1 2" key="1">
    <citation type="submission" date="2020-10" db="EMBL/GenBank/DDBJ databases">
        <title>Ca. Dormibacterota MAGs.</title>
        <authorList>
            <person name="Montgomery K."/>
        </authorList>
    </citation>
    <scope>NUCLEOTIDE SEQUENCE [LARGE SCALE GENOMIC DNA]</scope>
    <source>
        <strain evidence="1">SC8811_S16_3</strain>
    </source>
</reference>
<name>A0A934NCT9_9BACT</name>
<comment type="caution">
    <text evidence="1">The sequence shown here is derived from an EMBL/GenBank/DDBJ whole genome shotgun (WGS) entry which is preliminary data.</text>
</comment>
<dbReference type="AlphaFoldDB" id="A0A934NCT9"/>
<accession>A0A934NCT9</accession>
<sequence>MTIAEVNARTFTIEEASLLLPRIRSLVGVLVEANAATAAKVKGPRDVRTLATHRGILEGRSS</sequence>
<dbReference type="RefSeq" id="WP_338180518.1">
    <property type="nucleotide sequence ID" value="NZ_JAEKNQ010000044.1"/>
</dbReference>
<organism evidence="1 2">
    <name type="scientific">Candidatus Dormiibacter inghamiae</name>
    <dbReference type="NCBI Taxonomy" id="3127013"/>
    <lineage>
        <taxon>Bacteria</taxon>
        <taxon>Bacillati</taxon>
        <taxon>Candidatus Dormiibacterota</taxon>
        <taxon>Candidatus Dormibacteria</taxon>
        <taxon>Candidatus Dormibacterales</taxon>
        <taxon>Candidatus Dormibacteraceae</taxon>
        <taxon>Candidatus Dormiibacter</taxon>
    </lineage>
</organism>
<protein>
    <submittedName>
        <fullName evidence="1">Uncharacterized protein</fullName>
    </submittedName>
</protein>
<dbReference type="EMBL" id="JAEKNQ010000044">
    <property type="protein sequence ID" value="MBJ7603846.1"/>
    <property type="molecule type" value="Genomic_DNA"/>
</dbReference>
<proteinExistence type="predicted"/>
<dbReference type="Proteomes" id="UP000620075">
    <property type="component" value="Unassembled WGS sequence"/>
</dbReference>